<dbReference type="NCBIfam" id="NF001299">
    <property type="entry name" value="PRK00241.1"/>
    <property type="match status" value="1"/>
</dbReference>
<dbReference type="OrthoDB" id="9791656at2"/>
<dbReference type="GO" id="GO:0019677">
    <property type="term" value="P:NAD+ catabolic process"/>
    <property type="evidence" value="ECO:0007669"/>
    <property type="project" value="TreeGrafter"/>
</dbReference>
<name>A0A4Q5J6E2_9ACTN</name>
<dbReference type="Gene3D" id="3.90.79.10">
    <property type="entry name" value="Nucleoside Triphosphate Pyrophosphohydrolase"/>
    <property type="match status" value="1"/>
</dbReference>
<evidence type="ECO:0000256" key="5">
    <source>
        <dbReference type="ARBA" id="ARBA00022723"/>
    </source>
</evidence>
<evidence type="ECO:0000259" key="10">
    <source>
        <dbReference type="PROSITE" id="PS51462"/>
    </source>
</evidence>
<dbReference type="SUPFAM" id="SSF55811">
    <property type="entry name" value="Nudix"/>
    <property type="match status" value="1"/>
</dbReference>
<keyword evidence="7" id="KW-0460">Magnesium</keyword>
<dbReference type="Gene3D" id="3.90.79.20">
    <property type="match status" value="1"/>
</dbReference>
<reference evidence="11 12" key="1">
    <citation type="submission" date="2019-01" db="EMBL/GenBank/DDBJ databases">
        <title>Nocardioides guangzhouensis sp. nov., an actinobacterium isolated from soil.</title>
        <authorList>
            <person name="Fu Y."/>
            <person name="Cai Y."/>
            <person name="Lin Z."/>
            <person name="Chen P."/>
        </authorList>
    </citation>
    <scope>NUCLEOTIDE SEQUENCE [LARGE SCALE GENOMIC DNA]</scope>
    <source>
        <strain evidence="11 12">NBRC 105384</strain>
    </source>
</reference>
<dbReference type="Pfam" id="PF00293">
    <property type="entry name" value="NUDIX"/>
    <property type="match status" value="1"/>
</dbReference>
<dbReference type="InterPro" id="IPR020084">
    <property type="entry name" value="NUDIX_hydrolase_CS"/>
</dbReference>
<gene>
    <name evidence="11" type="ORF">ETU37_03990</name>
</gene>
<proteinExistence type="inferred from homology"/>
<dbReference type="InterPro" id="IPR049734">
    <property type="entry name" value="NudC-like_C"/>
</dbReference>
<dbReference type="AlphaFoldDB" id="A0A4Q5J6E2"/>
<dbReference type="PANTHER" id="PTHR42904">
    <property type="entry name" value="NUDIX HYDROLASE, NUDC SUBFAMILY"/>
    <property type="match status" value="1"/>
</dbReference>
<accession>A0A4Q5J6E2</accession>
<evidence type="ECO:0000256" key="9">
    <source>
        <dbReference type="ARBA" id="ARBA00023679"/>
    </source>
</evidence>
<evidence type="ECO:0000256" key="4">
    <source>
        <dbReference type="ARBA" id="ARBA00012381"/>
    </source>
</evidence>
<organism evidence="11 12">
    <name type="scientific">Nocardioides iriomotensis</name>
    <dbReference type="NCBI Taxonomy" id="715784"/>
    <lineage>
        <taxon>Bacteria</taxon>
        <taxon>Bacillati</taxon>
        <taxon>Actinomycetota</taxon>
        <taxon>Actinomycetes</taxon>
        <taxon>Propionibacteriales</taxon>
        <taxon>Nocardioidaceae</taxon>
        <taxon>Nocardioides</taxon>
    </lineage>
</organism>
<comment type="cofactor">
    <cofactor evidence="1">
        <name>Mg(2+)</name>
        <dbReference type="ChEBI" id="CHEBI:18420"/>
    </cofactor>
</comment>
<dbReference type="InterPro" id="IPR015376">
    <property type="entry name" value="Znr_NADH_PPase"/>
</dbReference>
<evidence type="ECO:0000256" key="2">
    <source>
        <dbReference type="ARBA" id="ARBA00001947"/>
    </source>
</evidence>
<dbReference type="InterPro" id="IPR050241">
    <property type="entry name" value="NAD-cap_RNA_hydrolase_NudC"/>
</dbReference>
<comment type="caution">
    <text evidence="11">The sequence shown here is derived from an EMBL/GenBank/DDBJ whole genome shotgun (WGS) entry which is preliminary data.</text>
</comment>
<evidence type="ECO:0000256" key="1">
    <source>
        <dbReference type="ARBA" id="ARBA00001946"/>
    </source>
</evidence>
<keyword evidence="12" id="KW-1185">Reference proteome</keyword>
<dbReference type="PROSITE" id="PS00893">
    <property type="entry name" value="NUDIX_BOX"/>
    <property type="match status" value="1"/>
</dbReference>
<dbReference type="GO" id="GO:0005829">
    <property type="term" value="C:cytosol"/>
    <property type="evidence" value="ECO:0007669"/>
    <property type="project" value="TreeGrafter"/>
</dbReference>
<sequence length="316" mass="34455">MLSQYSHQAPIALSPHAHNRVALHRTDEAWLDRAWADPATRVLLLDGGRLLVRDAGGTNGAGDAFDGDAGEPAPTWVTPSEAPTGTRILLGEDAETDAVRFAVLVDEVPAGMRGEILRTFVQDLGADEAALVLHAVALGEWHRANRHCPRCGGRLEVRESGHLRVCVDCGRQQFPRTDPAVIMVVTDDEDRCLLGRQARWPEGRYSTLAGFVEPGESLEHAVAREVEEEVGVEVGEVSYFGNQPWPFPASLMIGFFARARTTEISVDGAEISDARWFTREEMRAEAEAGTLILPGGISISRSLVETWYGGPLPGQW</sequence>
<keyword evidence="8" id="KW-0520">NAD</keyword>
<dbReference type="GO" id="GO:0035529">
    <property type="term" value="F:NADH pyrophosphatase activity"/>
    <property type="evidence" value="ECO:0007669"/>
    <property type="project" value="TreeGrafter"/>
</dbReference>
<dbReference type="InterPro" id="IPR000086">
    <property type="entry name" value="NUDIX_hydrolase_dom"/>
</dbReference>
<dbReference type="InterPro" id="IPR015375">
    <property type="entry name" value="NADH_PPase-like_N"/>
</dbReference>
<evidence type="ECO:0000256" key="6">
    <source>
        <dbReference type="ARBA" id="ARBA00022801"/>
    </source>
</evidence>
<evidence type="ECO:0000256" key="8">
    <source>
        <dbReference type="ARBA" id="ARBA00023027"/>
    </source>
</evidence>
<feature type="domain" description="Nudix hydrolase" evidence="10">
    <location>
        <begin position="175"/>
        <end position="305"/>
    </location>
</feature>
<evidence type="ECO:0000256" key="3">
    <source>
        <dbReference type="ARBA" id="ARBA00009595"/>
    </source>
</evidence>
<dbReference type="Proteomes" id="UP000291189">
    <property type="component" value="Unassembled WGS sequence"/>
</dbReference>
<dbReference type="InterPro" id="IPR015797">
    <property type="entry name" value="NUDIX_hydrolase-like_dom_sf"/>
</dbReference>
<dbReference type="CDD" id="cd03429">
    <property type="entry name" value="NUDIX_NADH_pyrophosphatase_Nudt13"/>
    <property type="match status" value="1"/>
</dbReference>
<dbReference type="Pfam" id="PF09297">
    <property type="entry name" value="Zn_ribbon_NUD"/>
    <property type="match status" value="1"/>
</dbReference>
<dbReference type="PROSITE" id="PS51462">
    <property type="entry name" value="NUDIX"/>
    <property type="match status" value="1"/>
</dbReference>
<dbReference type="Pfam" id="PF09296">
    <property type="entry name" value="NUDIX-like"/>
    <property type="match status" value="1"/>
</dbReference>
<comment type="catalytic activity">
    <reaction evidence="9">
        <text>a 5'-end NAD(+)-phospho-ribonucleoside in mRNA + H2O = a 5'-end phospho-adenosine-phospho-ribonucleoside in mRNA + beta-nicotinamide D-ribonucleotide + 2 H(+)</text>
        <dbReference type="Rhea" id="RHEA:60876"/>
        <dbReference type="Rhea" id="RHEA-COMP:15698"/>
        <dbReference type="Rhea" id="RHEA-COMP:15719"/>
        <dbReference type="ChEBI" id="CHEBI:14649"/>
        <dbReference type="ChEBI" id="CHEBI:15377"/>
        <dbReference type="ChEBI" id="CHEBI:15378"/>
        <dbReference type="ChEBI" id="CHEBI:144029"/>
        <dbReference type="ChEBI" id="CHEBI:144051"/>
    </reaction>
    <physiologicalReaction direction="left-to-right" evidence="9">
        <dbReference type="Rhea" id="RHEA:60877"/>
    </physiologicalReaction>
</comment>
<keyword evidence="6 11" id="KW-0378">Hydrolase</keyword>
<evidence type="ECO:0000256" key="7">
    <source>
        <dbReference type="ARBA" id="ARBA00022842"/>
    </source>
</evidence>
<comment type="similarity">
    <text evidence="3">Belongs to the Nudix hydrolase family. NudC subfamily.</text>
</comment>
<dbReference type="EC" id="3.6.1.22" evidence="4"/>
<dbReference type="PANTHER" id="PTHR42904:SF6">
    <property type="entry name" value="NAD-CAPPED RNA HYDROLASE NUDT12"/>
    <property type="match status" value="1"/>
</dbReference>
<dbReference type="EMBL" id="SDPU01000012">
    <property type="protein sequence ID" value="RYU14232.1"/>
    <property type="molecule type" value="Genomic_DNA"/>
</dbReference>
<protein>
    <recommendedName>
        <fullName evidence="4">NAD(+) diphosphatase</fullName>
        <ecNumber evidence="4">3.6.1.22</ecNumber>
    </recommendedName>
</protein>
<evidence type="ECO:0000313" key="12">
    <source>
        <dbReference type="Proteomes" id="UP000291189"/>
    </source>
</evidence>
<dbReference type="GO" id="GO:0110153">
    <property type="term" value="F:RNA NAD-cap (NMN-forming) hydrolase activity"/>
    <property type="evidence" value="ECO:0007669"/>
    <property type="project" value="RHEA"/>
</dbReference>
<comment type="cofactor">
    <cofactor evidence="2">
        <name>Zn(2+)</name>
        <dbReference type="ChEBI" id="CHEBI:29105"/>
    </cofactor>
</comment>
<keyword evidence="5" id="KW-0479">Metal-binding</keyword>
<evidence type="ECO:0000313" key="11">
    <source>
        <dbReference type="EMBL" id="RYU14232.1"/>
    </source>
</evidence>
<dbReference type="GO" id="GO:0046872">
    <property type="term" value="F:metal ion binding"/>
    <property type="evidence" value="ECO:0007669"/>
    <property type="project" value="UniProtKB-KW"/>
</dbReference>
<dbReference type="GO" id="GO:0006742">
    <property type="term" value="P:NADP+ catabolic process"/>
    <property type="evidence" value="ECO:0007669"/>
    <property type="project" value="TreeGrafter"/>
</dbReference>